<comment type="similarity">
    <text evidence="2">Belongs to the RLP family.</text>
</comment>
<dbReference type="FunFam" id="3.80.10.10:FF:000213">
    <property type="entry name" value="Tyrosine-sulfated glycopeptide receptor 1"/>
    <property type="match status" value="1"/>
</dbReference>
<evidence type="ECO:0000313" key="14">
    <source>
        <dbReference type="Proteomes" id="UP001054889"/>
    </source>
</evidence>
<dbReference type="SMART" id="SM00365">
    <property type="entry name" value="LRR_SD22"/>
    <property type="match status" value="3"/>
</dbReference>
<protein>
    <submittedName>
        <fullName evidence="13">Uncharacterized protein</fullName>
    </submittedName>
</protein>
<organism evidence="13 14">
    <name type="scientific">Eleusine coracana subsp. coracana</name>
    <dbReference type="NCBI Taxonomy" id="191504"/>
    <lineage>
        <taxon>Eukaryota</taxon>
        <taxon>Viridiplantae</taxon>
        <taxon>Streptophyta</taxon>
        <taxon>Embryophyta</taxon>
        <taxon>Tracheophyta</taxon>
        <taxon>Spermatophyta</taxon>
        <taxon>Magnoliopsida</taxon>
        <taxon>Liliopsida</taxon>
        <taxon>Poales</taxon>
        <taxon>Poaceae</taxon>
        <taxon>PACMAD clade</taxon>
        <taxon>Chloridoideae</taxon>
        <taxon>Cynodonteae</taxon>
        <taxon>Eleusininae</taxon>
        <taxon>Eleusine</taxon>
    </lineage>
</organism>
<dbReference type="PRINTS" id="PR00019">
    <property type="entry name" value="LEURICHRPT"/>
</dbReference>
<keyword evidence="5 12" id="KW-0812">Transmembrane</keyword>
<evidence type="ECO:0000256" key="11">
    <source>
        <dbReference type="ARBA" id="ARBA00023180"/>
    </source>
</evidence>
<dbReference type="Proteomes" id="UP001054889">
    <property type="component" value="Unassembled WGS sequence"/>
</dbReference>
<dbReference type="SUPFAM" id="SSF52058">
    <property type="entry name" value="L domain-like"/>
    <property type="match status" value="1"/>
</dbReference>
<dbReference type="SUPFAM" id="SSF52047">
    <property type="entry name" value="RNI-like"/>
    <property type="match status" value="1"/>
</dbReference>
<dbReference type="InterPro" id="IPR001611">
    <property type="entry name" value="Leu-rich_rpt"/>
</dbReference>
<sequence>MRGKISSSLLALCHLKYLDLSGNHLGGVGVSIPWFLGSLRSLTYLNLSSTDFNGPVPPQLGNLSRLQYLDIDNIWNDNDNKMYSKDISWLARLRSLRFLDMSGVSLRTIGNWVQELPPCARGKLELLDLSLTNVSGKIPNWINKWTGLGVLQLSSNMLVGSIPLEIGMLSKLSKLYLDNNHLTGSILEEHLVRLENLKELDLSYNSIHMMIRSDWLPLFKLRLAYFPRCKMGPRFPLWLKGQIDVNYLDISDASIVDYLPDWFWTVFSNVQYLNISCNQITGRLPRTLEFMSSAQIFDLNTNKLTGILPQLPRHLTELDISNNSLSGSLPRRFGGLFLTDLLLSENNINEGSKATQNLFPEISALMLYSNNLSGPFPSFLLSCPNLILLDLAHNKFVGKLPTWIAKKLPQLSYLRLRNNTFSGSIPAQLTDLRHLKFLDLAYNRISGSIPHSLSNLEVMIQDLQGTLRNPGLQKYDDSLEVVIKGQYLAYTSNIIYMVGLDLSHNNLVGEISDEITSLVGLRSLNISHNQLSGKIPEQIGLLRSLESLDLSWNELSGEIPPSLSDITTLSKLDLSYNNLSGRIPSGNQLQTLTDPASSYIGNIYLCGPPISGNCSWPVASGHLDEHQSDSEARDLYLYFAMAVGFVLGIWAVFVTLLFSRRWRATNFKLIDKLLCSIETEKIWVQEGCKEPSVQPSLRCVPRGQEKHRMTPCRSKPRCYVSAPSMRMSCSAPRRS</sequence>
<dbReference type="PROSITE" id="PS51450">
    <property type="entry name" value="LRR"/>
    <property type="match status" value="2"/>
</dbReference>
<dbReference type="Pfam" id="PF13516">
    <property type="entry name" value="LRR_6"/>
    <property type="match status" value="1"/>
</dbReference>
<keyword evidence="7" id="KW-0677">Repeat</keyword>
<evidence type="ECO:0000256" key="5">
    <source>
        <dbReference type="ARBA" id="ARBA00022692"/>
    </source>
</evidence>
<dbReference type="PANTHER" id="PTHR48063">
    <property type="entry name" value="LRR RECEPTOR-LIKE KINASE"/>
    <property type="match status" value="1"/>
</dbReference>
<dbReference type="InterPro" id="IPR046956">
    <property type="entry name" value="RLP23-like"/>
</dbReference>
<dbReference type="EMBL" id="BQKI01000073">
    <property type="protein sequence ID" value="GJN18454.1"/>
    <property type="molecule type" value="Genomic_DNA"/>
</dbReference>
<reference evidence="13" key="2">
    <citation type="submission" date="2021-12" db="EMBL/GenBank/DDBJ databases">
        <title>Resequencing data analysis of finger millet.</title>
        <authorList>
            <person name="Hatakeyama M."/>
            <person name="Aluri S."/>
            <person name="Balachadran M.T."/>
            <person name="Sivarajan S.R."/>
            <person name="Poveda L."/>
            <person name="Shimizu-Inatsugi R."/>
            <person name="Schlapbach R."/>
            <person name="Sreeman S.M."/>
            <person name="Shimizu K.K."/>
        </authorList>
    </citation>
    <scope>NUCLEOTIDE SEQUENCE</scope>
</reference>
<comment type="subcellular location">
    <subcellularLocation>
        <location evidence="1">Cell membrane</location>
        <topology evidence="1">Single-pass type I membrane protein</topology>
    </subcellularLocation>
</comment>
<evidence type="ECO:0000256" key="7">
    <source>
        <dbReference type="ARBA" id="ARBA00022737"/>
    </source>
</evidence>
<dbReference type="Pfam" id="PF13855">
    <property type="entry name" value="LRR_8"/>
    <property type="match status" value="1"/>
</dbReference>
<evidence type="ECO:0000256" key="3">
    <source>
        <dbReference type="ARBA" id="ARBA00022475"/>
    </source>
</evidence>
<evidence type="ECO:0000256" key="6">
    <source>
        <dbReference type="ARBA" id="ARBA00022729"/>
    </source>
</evidence>
<name>A0AAV5E7H5_ELECO</name>
<keyword evidence="4" id="KW-0433">Leucine-rich repeat</keyword>
<evidence type="ECO:0000256" key="4">
    <source>
        <dbReference type="ARBA" id="ARBA00022614"/>
    </source>
</evidence>
<evidence type="ECO:0000313" key="13">
    <source>
        <dbReference type="EMBL" id="GJN18454.1"/>
    </source>
</evidence>
<evidence type="ECO:0000256" key="12">
    <source>
        <dbReference type="SAM" id="Phobius"/>
    </source>
</evidence>
<evidence type="ECO:0000256" key="1">
    <source>
        <dbReference type="ARBA" id="ARBA00004251"/>
    </source>
</evidence>
<dbReference type="GO" id="GO:0005886">
    <property type="term" value="C:plasma membrane"/>
    <property type="evidence" value="ECO:0007669"/>
    <property type="project" value="UniProtKB-SubCell"/>
</dbReference>
<evidence type="ECO:0000256" key="9">
    <source>
        <dbReference type="ARBA" id="ARBA00023136"/>
    </source>
</evidence>
<gene>
    <name evidence="13" type="primary">gb05619</name>
    <name evidence="13" type="ORF">PR202_gb05619</name>
</gene>
<dbReference type="InterPro" id="IPR003591">
    <property type="entry name" value="Leu-rich_rpt_typical-subtyp"/>
</dbReference>
<keyword evidence="6" id="KW-0732">Signal</keyword>
<keyword evidence="9 12" id="KW-0472">Membrane</keyword>
<dbReference type="FunFam" id="3.80.10.10:FF:001347">
    <property type="entry name" value="LRR receptor-like serine/threonine-protein kinase GSO2"/>
    <property type="match status" value="1"/>
</dbReference>
<keyword evidence="3" id="KW-1003">Cell membrane</keyword>
<comment type="caution">
    <text evidence="13">The sequence shown here is derived from an EMBL/GenBank/DDBJ whole genome shotgun (WGS) entry which is preliminary data.</text>
</comment>
<reference evidence="13" key="1">
    <citation type="journal article" date="2018" name="DNA Res.">
        <title>Multiple hybrid de novo genome assembly of finger millet, an orphan allotetraploid crop.</title>
        <authorList>
            <person name="Hatakeyama M."/>
            <person name="Aluri S."/>
            <person name="Balachadran M.T."/>
            <person name="Sivarajan S.R."/>
            <person name="Patrignani A."/>
            <person name="Gruter S."/>
            <person name="Poveda L."/>
            <person name="Shimizu-Inatsugi R."/>
            <person name="Baeten J."/>
            <person name="Francoijs K.J."/>
            <person name="Nataraja K.N."/>
            <person name="Reddy Y.A.N."/>
            <person name="Phadnis S."/>
            <person name="Ravikumar R.L."/>
            <person name="Schlapbach R."/>
            <person name="Sreeman S.M."/>
            <person name="Shimizu K.K."/>
        </authorList>
    </citation>
    <scope>NUCLEOTIDE SEQUENCE</scope>
</reference>
<evidence type="ECO:0000256" key="2">
    <source>
        <dbReference type="ARBA" id="ARBA00009592"/>
    </source>
</evidence>
<feature type="transmembrane region" description="Helical" evidence="12">
    <location>
        <begin position="635"/>
        <end position="658"/>
    </location>
</feature>
<dbReference type="Gene3D" id="3.80.10.10">
    <property type="entry name" value="Ribonuclease Inhibitor"/>
    <property type="match status" value="3"/>
</dbReference>
<dbReference type="AlphaFoldDB" id="A0AAV5E7H5"/>
<accession>A0AAV5E7H5</accession>
<dbReference type="SMART" id="SM00369">
    <property type="entry name" value="LRR_TYP"/>
    <property type="match status" value="7"/>
</dbReference>
<evidence type="ECO:0000256" key="8">
    <source>
        <dbReference type="ARBA" id="ARBA00022989"/>
    </source>
</evidence>
<keyword evidence="11" id="KW-0325">Glycoprotein</keyword>
<keyword evidence="8 12" id="KW-1133">Transmembrane helix</keyword>
<dbReference type="InterPro" id="IPR032675">
    <property type="entry name" value="LRR_dom_sf"/>
</dbReference>
<dbReference type="Pfam" id="PF00560">
    <property type="entry name" value="LRR_1"/>
    <property type="match status" value="7"/>
</dbReference>
<keyword evidence="10" id="KW-0675">Receptor</keyword>
<proteinExistence type="inferred from homology"/>
<dbReference type="PANTHER" id="PTHR48063:SF50">
    <property type="entry name" value="HCRVF1 PROTEIN-LIKE"/>
    <property type="match status" value="1"/>
</dbReference>
<evidence type="ECO:0000256" key="10">
    <source>
        <dbReference type="ARBA" id="ARBA00023170"/>
    </source>
</evidence>
<keyword evidence="14" id="KW-1185">Reference proteome</keyword>